<protein>
    <submittedName>
        <fullName evidence="1">Uncharacterized protein</fullName>
    </submittedName>
</protein>
<proteinExistence type="predicted"/>
<evidence type="ECO:0000313" key="1">
    <source>
        <dbReference type="EMBL" id="ELY68216.1"/>
    </source>
</evidence>
<dbReference type="RefSeq" id="WP_005579497.1">
    <property type="nucleotide sequence ID" value="NC_019792.1"/>
</dbReference>
<dbReference type="EMBL" id="AOIC01000072">
    <property type="protein sequence ID" value="ELY68216.1"/>
    <property type="molecule type" value="Genomic_DNA"/>
</dbReference>
<organism evidence="1 2">
    <name type="scientific">Natronobacterium gregoryi (strain ATCC 43098 / DSM 3393 / CCM 3738 / CIP 104747 / IAM 13177 / JCM 8860 / NBRC 102187 / NCIMB 2189 / SP2)</name>
    <dbReference type="NCBI Taxonomy" id="797304"/>
    <lineage>
        <taxon>Archaea</taxon>
        <taxon>Methanobacteriati</taxon>
        <taxon>Methanobacteriota</taxon>
        <taxon>Stenosarchaea group</taxon>
        <taxon>Halobacteria</taxon>
        <taxon>Halobacteriales</taxon>
        <taxon>Natrialbaceae</taxon>
        <taxon>Natronobacterium</taxon>
    </lineage>
</organism>
<dbReference type="AlphaFoldDB" id="L9Y3F0"/>
<evidence type="ECO:0000313" key="2">
    <source>
        <dbReference type="Proteomes" id="UP000011613"/>
    </source>
</evidence>
<reference evidence="1 2" key="1">
    <citation type="journal article" date="2014" name="PLoS Genet.">
        <title>Phylogenetically driven sequencing of extremely halophilic archaea reveals strategies for static and dynamic osmo-response.</title>
        <authorList>
            <person name="Becker E.A."/>
            <person name="Seitzer P.M."/>
            <person name="Tritt A."/>
            <person name="Larsen D."/>
            <person name="Krusor M."/>
            <person name="Yao A.I."/>
            <person name="Wu D."/>
            <person name="Madern D."/>
            <person name="Eisen J.A."/>
            <person name="Darling A.E."/>
            <person name="Facciotti M.T."/>
        </authorList>
    </citation>
    <scope>NUCLEOTIDE SEQUENCE [LARGE SCALE GENOMIC DNA]</scope>
    <source>
        <strain evidence="1 2">SP2</strain>
    </source>
</reference>
<comment type="caution">
    <text evidence="1">The sequence shown here is derived from an EMBL/GenBank/DDBJ whole genome shotgun (WGS) entry which is preliminary data.</text>
</comment>
<dbReference type="Proteomes" id="UP000011613">
    <property type="component" value="Unassembled WGS sequence"/>
</dbReference>
<accession>L9Y3F0</accession>
<name>L9Y3F0_NATGS</name>
<sequence>MNQYGSRTRPSRAIAAAAVVGVGSVGGAVLTPRRHYSADVAGEYRLGHLATALAPFEGESIHTDRLD</sequence>
<dbReference type="GeneID" id="55549318"/>
<gene>
    <name evidence="1" type="ORF">C490_10035</name>
</gene>